<sequence length="487" mass="55239">MVLVLGLIYGGVMYLLQKVTRLAVPWCDHPTQCFDYDLCFRLLTLVAACARRQELLSSMDRSVDPCDNLFEHVCGRWELSHPSMSNGQLSLLQARMSAFLYRRLEQRPPAHLSTSVAVRKVVQSYQRCHDVYQERRDDIRVLLEVFRKFKFEWPSLTLSQDFDLIDFLFGFPLDYGLPTPFLLTATPCLSAGNRYALGLDVIIAHWRDERKADGFELDVVASCISLTSRKSGNIAAEAAERIHAVYVQLESLLNTYLTLNRPPRHYVTLRELASATAPFVEVQTWLHVINAHLPADRHIEGDQKILTRNGSGRFIRELLISARPQAYVNLVLFAGWNMVVMAHEAMSYPLLQCLHKDAAHIMSASVCLGLTNDLASYAIGQFLNEELRMADAISLTRDIWRSVRDATLRNLGGQSWMDQATAKATAARLSDLTSIIVAPEHLNNSDALDAFYDYLPDFGRQPYMRSLLDALWRRSSKLKRLLGPMST</sequence>
<organism evidence="3 4">
    <name type="scientific">Haemaphysalis longicornis</name>
    <name type="common">Bush tick</name>
    <dbReference type="NCBI Taxonomy" id="44386"/>
    <lineage>
        <taxon>Eukaryota</taxon>
        <taxon>Metazoa</taxon>
        <taxon>Ecdysozoa</taxon>
        <taxon>Arthropoda</taxon>
        <taxon>Chelicerata</taxon>
        <taxon>Arachnida</taxon>
        <taxon>Acari</taxon>
        <taxon>Parasitiformes</taxon>
        <taxon>Ixodida</taxon>
        <taxon>Ixodoidea</taxon>
        <taxon>Ixodidae</taxon>
        <taxon>Haemaphysalinae</taxon>
        <taxon>Haemaphysalis</taxon>
    </lineage>
</organism>
<dbReference type="VEuPathDB" id="VectorBase:HLOH_050100"/>
<dbReference type="Gene3D" id="3.40.390.10">
    <property type="entry name" value="Collagenase (Catalytic Domain)"/>
    <property type="match status" value="1"/>
</dbReference>
<dbReference type="OMA" id="HRMEVFV"/>
<keyword evidence="4" id="KW-1185">Reference proteome</keyword>
<dbReference type="PROSITE" id="PS51885">
    <property type="entry name" value="NEPRILYSIN"/>
    <property type="match status" value="1"/>
</dbReference>
<dbReference type="Proteomes" id="UP000821853">
    <property type="component" value="Chromosome 9"/>
</dbReference>
<evidence type="ECO:0000313" key="4">
    <source>
        <dbReference type="Proteomes" id="UP000821853"/>
    </source>
</evidence>
<dbReference type="InterPro" id="IPR008753">
    <property type="entry name" value="Peptidase_M13_N"/>
</dbReference>
<dbReference type="InterPro" id="IPR024079">
    <property type="entry name" value="MetalloPept_cat_dom_sf"/>
</dbReference>
<evidence type="ECO:0000256" key="1">
    <source>
        <dbReference type="ARBA" id="ARBA00007357"/>
    </source>
</evidence>
<comment type="caution">
    <text evidence="3">The sequence shown here is derived from an EMBL/GenBank/DDBJ whole genome shotgun (WGS) entry which is preliminary data.</text>
</comment>
<proteinExistence type="inferred from homology"/>
<evidence type="ECO:0000259" key="2">
    <source>
        <dbReference type="Pfam" id="PF05649"/>
    </source>
</evidence>
<dbReference type="SUPFAM" id="SSF55486">
    <property type="entry name" value="Metalloproteases ('zincins'), catalytic domain"/>
    <property type="match status" value="1"/>
</dbReference>
<dbReference type="EMBL" id="JABSTR010000011">
    <property type="protein sequence ID" value="KAH9381227.1"/>
    <property type="molecule type" value="Genomic_DNA"/>
</dbReference>
<dbReference type="PANTHER" id="PTHR11733:SF241">
    <property type="entry name" value="GH26575P-RELATED"/>
    <property type="match status" value="1"/>
</dbReference>
<protein>
    <recommendedName>
        <fullName evidence="2">Peptidase M13 N-terminal domain-containing protein</fullName>
    </recommendedName>
</protein>
<dbReference type="PANTHER" id="PTHR11733">
    <property type="entry name" value="ZINC METALLOPROTEASE FAMILY M13 NEPRILYSIN-RELATED"/>
    <property type="match status" value="1"/>
</dbReference>
<reference evidence="3 4" key="1">
    <citation type="journal article" date="2020" name="Cell">
        <title>Large-Scale Comparative Analyses of Tick Genomes Elucidate Their Genetic Diversity and Vector Capacities.</title>
        <authorList>
            <consortium name="Tick Genome and Microbiome Consortium (TIGMIC)"/>
            <person name="Jia N."/>
            <person name="Wang J."/>
            <person name="Shi W."/>
            <person name="Du L."/>
            <person name="Sun Y."/>
            <person name="Zhan W."/>
            <person name="Jiang J.F."/>
            <person name="Wang Q."/>
            <person name="Zhang B."/>
            <person name="Ji P."/>
            <person name="Bell-Sakyi L."/>
            <person name="Cui X.M."/>
            <person name="Yuan T.T."/>
            <person name="Jiang B.G."/>
            <person name="Yang W.F."/>
            <person name="Lam T.T."/>
            <person name="Chang Q.C."/>
            <person name="Ding S.J."/>
            <person name="Wang X.J."/>
            <person name="Zhu J.G."/>
            <person name="Ruan X.D."/>
            <person name="Zhao L."/>
            <person name="Wei J.T."/>
            <person name="Ye R.Z."/>
            <person name="Que T.C."/>
            <person name="Du C.H."/>
            <person name="Zhou Y.H."/>
            <person name="Cheng J.X."/>
            <person name="Dai P.F."/>
            <person name="Guo W.B."/>
            <person name="Han X.H."/>
            <person name="Huang E.J."/>
            <person name="Li L.F."/>
            <person name="Wei W."/>
            <person name="Gao Y.C."/>
            <person name="Liu J.Z."/>
            <person name="Shao H.Z."/>
            <person name="Wang X."/>
            <person name="Wang C.C."/>
            <person name="Yang T.C."/>
            <person name="Huo Q.B."/>
            <person name="Li W."/>
            <person name="Chen H.Y."/>
            <person name="Chen S.E."/>
            <person name="Zhou L.G."/>
            <person name="Ni X.B."/>
            <person name="Tian J.H."/>
            <person name="Sheng Y."/>
            <person name="Liu T."/>
            <person name="Pan Y.S."/>
            <person name="Xia L.Y."/>
            <person name="Li J."/>
            <person name="Zhao F."/>
            <person name="Cao W.C."/>
        </authorList>
    </citation>
    <scope>NUCLEOTIDE SEQUENCE [LARGE SCALE GENOMIC DNA]</scope>
    <source>
        <strain evidence="3">HaeL-2018</strain>
    </source>
</reference>
<dbReference type="AlphaFoldDB" id="A0A9J6H1N4"/>
<dbReference type="Gene3D" id="1.10.1380.10">
    <property type="entry name" value="Neutral endopeptidase , domain2"/>
    <property type="match status" value="1"/>
</dbReference>
<dbReference type="InterPro" id="IPR042089">
    <property type="entry name" value="Peptidase_M13_dom_2"/>
</dbReference>
<dbReference type="GO" id="GO:0004222">
    <property type="term" value="F:metalloendopeptidase activity"/>
    <property type="evidence" value="ECO:0007669"/>
    <property type="project" value="InterPro"/>
</dbReference>
<name>A0A9J6H1N4_HAELO</name>
<gene>
    <name evidence="3" type="ORF">HPB48_014462</name>
</gene>
<dbReference type="GO" id="GO:0005886">
    <property type="term" value="C:plasma membrane"/>
    <property type="evidence" value="ECO:0007669"/>
    <property type="project" value="TreeGrafter"/>
</dbReference>
<feature type="domain" description="Peptidase M13 N-terminal" evidence="2">
    <location>
        <begin position="65"/>
        <end position="439"/>
    </location>
</feature>
<dbReference type="GO" id="GO:0016485">
    <property type="term" value="P:protein processing"/>
    <property type="evidence" value="ECO:0007669"/>
    <property type="project" value="TreeGrafter"/>
</dbReference>
<evidence type="ECO:0000313" key="3">
    <source>
        <dbReference type="EMBL" id="KAH9381227.1"/>
    </source>
</evidence>
<comment type="similarity">
    <text evidence="1">Belongs to the peptidase M13 family.</text>
</comment>
<dbReference type="Pfam" id="PF05649">
    <property type="entry name" value="Peptidase_M13_N"/>
    <property type="match status" value="1"/>
</dbReference>
<dbReference type="InterPro" id="IPR000718">
    <property type="entry name" value="Peptidase_M13"/>
</dbReference>
<accession>A0A9J6H1N4</accession>